<reference evidence="1 2" key="1">
    <citation type="journal article" date="2021" name="Hortic Res">
        <title>High-quality reference genome and annotation aids understanding of berry development for evergreen blueberry (Vaccinium darrowii).</title>
        <authorList>
            <person name="Yu J."/>
            <person name="Hulse-Kemp A.M."/>
            <person name="Babiker E."/>
            <person name="Staton M."/>
        </authorList>
    </citation>
    <scope>NUCLEOTIDE SEQUENCE [LARGE SCALE GENOMIC DNA]</scope>
    <source>
        <strain evidence="2">cv. NJ 8807/NJ 8810</strain>
        <tissue evidence="1">Young leaf</tissue>
    </source>
</reference>
<dbReference type="Proteomes" id="UP000828048">
    <property type="component" value="Chromosome 6"/>
</dbReference>
<evidence type="ECO:0000313" key="2">
    <source>
        <dbReference type="Proteomes" id="UP000828048"/>
    </source>
</evidence>
<name>A0ACB7XBT6_9ERIC</name>
<proteinExistence type="predicted"/>
<evidence type="ECO:0000313" key="1">
    <source>
        <dbReference type="EMBL" id="KAH7838085.1"/>
    </source>
</evidence>
<comment type="caution">
    <text evidence="1">The sequence shown here is derived from an EMBL/GenBank/DDBJ whole genome shotgun (WGS) entry which is preliminary data.</text>
</comment>
<keyword evidence="2" id="KW-1185">Reference proteome</keyword>
<accession>A0ACB7XBT6</accession>
<gene>
    <name evidence="1" type="ORF">Vadar_021839</name>
</gene>
<organism evidence="1 2">
    <name type="scientific">Vaccinium darrowii</name>
    <dbReference type="NCBI Taxonomy" id="229202"/>
    <lineage>
        <taxon>Eukaryota</taxon>
        <taxon>Viridiplantae</taxon>
        <taxon>Streptophyta</taxon>
        <taxon>Embryophyta</taxon>
        <taxon>Tracheophyta</taxon>
        <taxon>Spermatophyta</taxon>
        <taxon>Magnoliopsida</taxon>
        <taxon>eudicotyledons</taxon>
        <taxon>Gunneridae</taxon>
        <taxon>Pentapetalae</taxon>
        <taxon>asterids</taxon>
        <taxon>Ericales</taxon>
        <taxon>Ericaceae</taxon>
        <taxon>Vaccinioideae</taxon>
        <taxon>Vaccinieae</taxon>
        <taxon>Vaccinium</taxon>
    </lineage>
</organism>
<protein>
    <submittedName>
        <fullName evidence="1">Uncharacterized protein</fullName>
    </submittedName>
</protein>
<sequence length="982" mass="109826">MDIVHAAEMEPCSSLINKIYSAFSDGVHFATPISSLRTYEVDLVRGVLHILQGLSSSLFYWDNVRLTYLAKSGIYVTHLSQKSLHVILNQFMYAATCLRLVEVVVNKVESSFRLPSPTLRAFSCSVSAWLKRLRDVALKEEENISNFNGETSPTLLGLASSLSSLCSGADFLQQIVHGAIPKVYLETNSSVPANEIAVHILDHLYKKLNEICPVQGGEEDAYRMLLYIFVGSLLPYIEGLDSWLFEGTLDDPFEEMFFYANKAVSVNEADFWEKSYLLRQRRNGIFEVAGTTTGKPLTNGKKEVAGRESISVSSPIKGKDQSNREILVCPLFIKEIATEIVSAGKSLQLIQHAPVMFLRASSRGPNDEVSNHRSVSSNNDPSKTGLTLSEVFCLSLAGLIGHGDHISKCFWQEEPFNSKIGPLIRPFVNIEKLGGNGENSPAITCSEKVWYKFLVAMKEKGIDAGEVDNFSSRKSFCPENPVITVCKSSLDENKDAWSALNLSKNFYLPPLNDEGLRNAIFGGKGKSFHTAKGTNYTSGFQFGESSHLHSQDDAKMLEVLFPFPTILPTLQKELHISEFLPFQNNSSLPSKVLCWIQCVEPKATPLPVVILQECLVVYIKKQVDYVGKNILSKLLYEWRLMDELGVLRAIYLLGSGDLLQHFLTVIFDKLDKGESWDDDFELNMILQESIANSADGMLLSAPDSLVVSISKSHGFSADEETNAATHVSTPRKSRGKSFGIDGLELLNFTYKVSWPLELIANMEAIKKYNQVMSFLLKVKHAKFVLDKTRRLMWKGRGTATINRKRHWLVEQKLLHFVDAFHQYVMDRVYHSAWRELCEGMASAASLDEVIEVHEAYLLSIQRQCFVVPDKLWALIANRINGILGLALDFYSVQQTLTSGGAVSAVKARCEMEVDRIEKQYDDCIAFLLRVLSFKLNVGHLPHLADLVTRINYNYFYMSDNGNLTTTPGSETLSSKMGKAFAI</sequence>
<dbReference type="EMBL" id="CM037156">
    <property type="protein sequence ID" value="KAH7838085.1"/>
    <property type="molecule type" value="Genomic_DNA"/>
</dbReference>